<organism evidence="9 10">
    <name type="scientific">Exophiala dermatitidis</name>
    <name type="common">Black yeast-like fungus</name>
    <name type="synonym">Wangiella dermatitidis</name>
    <dbReference type="NCBI Taxonomy" id="5970"/>
    <lineage>
        <taxon>Eukaryota</taxon>
        <taxon>Fungi</taxon>
        <taxon>Dikarya</taxon>
        <taxon>Ascomycota</taxon>
        <taxon>Pezizomycotina</taxon>
        <taxon>Eurotiomycetes</taxon>
        <taxon>Chaetothyriomycetidae</taxon>
        <taxon>Chaetothyriales</taxon>
        <taxon>Herpotrichiellaceae</taxon>
        <taxon>Exophiala</taxon>
    </lineage>
</organism>
<keyword evidence="3" id="KW-0509">mRNA transport</keyword>
<dbReference type="GO" id="GO:0017056">
    <property type="term" value="F:structural constituent of nuclear pore"/>
    <property type="evidence" value="ECO:0007669"/>
    <property type="project" value="InterPro"/>
</dbReference>
<name>A0AAN6IXZ6_EXODE</name>
<dbReference type="AlphaFoldDB" id="A0AAN6IXZ6"/>
<evidence type="ECO:0000256" key="3">
    <source>
        <dbReference type="ARBA" id="ARBA00022816"/>
    </source>
</evidence>
<dbReference type="PANTHER" id="PTHR13437">
    <property type="entry name" value="NUCLEOPORIN P58/P45 NUCLEOPORIN-LIKE PROTEIN 1"/>
    <property type="match status" value="1"/>
</dbReference>
<dbReference type="GO" id="GO:0005643">
    <property type="term" value="C:nuclear pore"/>
    <property type="evidence" value="ECO:0007669"/>
    <property type="project" value="UniProtKB-SubCell"/>
</dbReference>
<keyword evidence="7" id="KW-0539">Nucleus</keyword>
<sequence>MSFNFGTSTNKPTLNLGLSTTTPAPTNTGSSLFGGQNTNQPATSTTTNPIAGASSQAAIDINHLRSTTKFDQLTPDLQKEIENVDTMIFNQIRLASEVADLIPTVIAAGETLPHSVDFVSQKLEEVETGLGNDAEAIVAVKDGELKKGELEAKCVFRAVDRLKMPRQYQVISHTQPENLAGSGIYGGAGLSGWWNNPQTLKGSVRGITAQGHTIQLPGEDTEDIQGPKSLIELFNTRADEMAENIQSARQLLGDIEEFVQGLEGKVIVKERELHERLSYGDRKENGMSEKDHQIQLLRYVFGEVQRSLYDVADKVGATRDEVAQLTFGR</sequence>
<evidence type="ECO:0000256" key="5">
    <source>
        <dbReference type="ARBA" id="ARBA00023010"/>
    </source>
</evidence>
<dbReference type="PANTHER" id="PTHR13437:SF2">
    <property type="entry name" value="NUCLEOPORIN P58_P45"/>
    <property type="match status" value="1"/>
</dbReference>
<dbReference type="GO" id="GO:0008139">
    <property type="term" value="F:nuclear localization sequence binding"/>
    <property type="evidence" value="ECO:0007669"/>
    <property type="project" value="InterPro"/>
</dbReference>
<keyword evidence="4" id="KW-0653">Protein transport</keyword>
<dbReference type="GO" id="GO:0015031">
    <property type="term" value="P:protein transport"/>
    <property type="evidence" value="ECO:0007669"/>
    <property type="project" value="UniProtKB-KW"/>
</dbReference>
<evidence type="ECO:0000313" key="10">
    <source>
        <dbReference type="Proteomes" id="UP001161757"/>
    </source>
</evidence>
<feature type="region of interest" description="Disordered" evidence="8">
    <location>
        <begin position="1"/>
        <end position="50"/>
    </location>
</feature>
<comment type="caution">
    <text evidence="9">The sequence shown here is derived from an EMBL/GenBank/DDBJ whole genome shotgun (WGS) entry which is preliminary data.</text>
</comment>
<evidence type="ECO:0000256" key="7">
    <source>
        <dbReference type="ARBA" id="ARBA00023242"/>
    </source>
</evidence>
<dbReference type="InterPro" id="IPR024882">
    <property type="entry name" value="NUP58/p45/49"/>
</dbReference>
<evidence type="ECO:0000313" key="9">
    <source>
        <dbReference type="EMBL" id="KAJ8994198.1"/>
    </source>
</evidence>
<gene>
    <name evidence="9" type="ORF">HRR80_002693</name>
</gene>
<proteinExistence type="predicted"/>
<dbReference type="EMBL" id="JAJGCB010000003">
    <property type="protein sequence ID" value="KAJ8994198.1"/>
    <property type="molecule type" value="Genomic_DNA"/>
</dbReference>
<dbReference type="GO" id="GO:0051028">
    <property type="term" value="P:mRNA transport"/>
    <property type="evidence" value="ECO:0007669"/>
    <property type="project" value="UniProtKB-KW"/>
</dbReference>
<keyword evidence="2" id="KW-0813">Transport</keyword>
<protein>
    <recommendedName>
        <fullName evidence="11">Nucleoporin NUP49/NSP49</fullName>
    </recommendedName>
</protein>
<evidence type="ECO:0000256" key="2">
    <source>
        <dbReference type="ARBA" id="ARBA00022448"/>
    </source>
</evidence>
<accession>A0AAN6IXZ6</accession>
<keyword evidence="6" id="KW-0906">Nuclear pore complex</keyword>
<dbReference type="Proteomes" id="UP001161757">
    <property type="component" value="Unassembled WGS sequence"/>
</dbReference>
<evidence type="ECO:0000256" key="6">
    <source>
        <dbReference type="ARBA" id="ARBA00023132"/>
    </source>
</evidence>
<comment type="subcellular location">
    <subcellularLocation>
        <location evidence="1">Nucleus</location>
        <location evidence="1">Nuclear pore complex</location>
    </subcellularLocation>
</comment>
<reference evidence="9" key="1">
    <citation type="submission" date="2023-01" db="EMBL/GenBank/DDBJ databases">
        <title>Exophiala dermititidis isolated from Cystic Fibrosis Patient.</title>
        <authorList>
            <person name="Kurbessoian T."/>
            <person name="Crocker A."/>
            <person name="Murante D."/>
            <person name="Hogan D.A."/>
            <person name="Stajich J.E."/>
        </authorList>
    </citation>
    <scope>NUCLEOTIDE SEQUENCE</scope>
    <source>
        <strain evidence="9">Ex8</strain>
    </source>
</reference>
<evidence type="ECO:0000256" key="1">
    <source>
        <dbReference type="ARBA" id="ARBA00004567"/>
    </source>
</evidence>
<keyword evidence="5" id="KW-0811">Translocation</keyword>
<evidence type="ECO:0008006" key="11">
    <source>
        <dbReference type="Google" id="ProtNLM"/>
    </source>
</evidence>
<dbReference type="Pfam" id="PF21121">
    <property type="entry name" value="Nup49_C"/>
    <property type="match status" value="1"/>
</dbReference>
<evidence type="ECO:0000256" key="4">
    <source>
        <dbReference type="ARBA" id="ARBA00022927"/>
    </source>
</evidence>
<evidence type="ECO:0000256" key="8">
    <source>
        <dbReference type="SAM" id="MobiDB-lite"/>
    </source>
</evidence>